<evidence type="ECO:0000256" key="1">
    <source>
        <dbReference type="SAM" id="SignalP"/>
    </source>
</evidence>
<reference evidence="2" key="2">
    <citation type="submission" date="2021-04" db="EMBL/GenBank/DDBJ databases">
        <authorList>
            <person name="Gilroy R."/>
        </authorList>
    </citation>
    <scope>NUCLEOTIDE SEQUENCE</scope>
    <source>
        <strain evidence="2">CHK169-11906</strain>
    </source>
</reference>
<evidence type="ECO:0000313" key="2">
    <source>
        <dbReference type="EMBL" id="HJA98591.1"/>
    </source>
</evidence>
<name>A0A9D2ID51_9BACT</name>
<accession>A0A9D2ID51</accession>
<keyword evidence="1" id="KW-0732">Signal</keyword>
<organism evidence="2 3">
    <name type="scientific">Candidatus Alistipes avicola</name>
    <dbReference type="NCBI Taxonomy" id="2838432"/>
    <lineage>
        <taxon>Bacteria</taxon>
        <taxon>Pseudomonadati</taxon>
        <taxon>Bacteroidota</taxon>
        <taxon>Bacteroidia</taxon>
        <taxon>Bacteroidales</taxon>
        <taxon>Rikenellaceae</taxon>
        <taxon>Alistipes</taxon>
    </lineage>
</organism>
<evidence type="ECO:0000313" key="3">
    <source>
        <dbReference type="Proteomes" id="UP000824259"/>
    </source>
</evidence>
<dbReference type="AlphaFoldDB" id="A0A9D2ID51"/>
<protein>
    <submittedName>
        <fullName evidence="2">Uncharacterized protein</fullName>
    </submittedName>
</protein>
<dbReference type="Proteomes" id="UP000824259">
    <property type="component" value="Unassembled WGS sequence"/>
</dbReference>
<dbReference type="PROSITE" id="PS51257">
    <property type="entry name" value="PROKAR_LIPOPROTEIN"/>
    <property type="match status" value="1"/>
</dbReference>
<proteinExistence type="predicted"/>
<comment type="caution">
    <text evidence="2">The sequence shown here is derived from an EMBL/GenBank/DDBJ whole genome shotgun (WGS) entry which is preliminary data.</text>
</comment>
<feature type="signal peptide" evidence="1">
    <location>
        <begin position="1"/>
        <end position="19"/>
    </location>
</feature>
<gene>
    <name evidence="2" type="ORF">H9779_03200</name>
</gene>
<feature type="chain" id="PRO_5038483751" evidence="1">
    <location>
        <begin position="20"/>
        <end position="262"/>
    </location>
</feature>
<dbReference type="EMBL" id="DWYR01000009">
    <property type="protein sequence ID" value="HJA98591.1"/>
    <property type="molecule type" value="Genomic_DNA"/>
</dbReference>
<reference evidence="2" key="1">
    <citation type="journal article" date="2021" name="PeerJ">
        <title>Extensive microbial diversity within the chicken gut microbiome revealed by metagenomics and culture.</title>
        <authorList>
            <person name="Gilroy R."/>
            <person name="Ravi A."/>
            <person name="Getino M."/>
            <person name="Pursley I."/>
            <person name="Horton D.L."/>
            <person name="Alikhan N.F."/>
            <person name="Baker D."/>
            <person name="Gharbi K."/>
            <person name="Hall N."/>
            <person name="Watson M."/>
            <person name="Adriaenssens E.M."/>
            <person name="Foster-Nyarko E."/>
            <person name="Jarju S."/>
            <person name="Secka A."/>
            <person name="Antonio M."/>
            <person name="Oren A."/>
            <person name="Chaudhuri R.R."/>
            <person name="La Ragione R."/>
            <person name="Hildebrand F."/>
            <person name="Pallen M.J."/>
        </authorList>
    </citation>
    <scope>NUCLEOTIDE SEQUENCE</scope>
    <source>
        <strain evidence="2">CHK169-11906</strain>
    </source>
</reference>
<sequence>MKRIYGLLMLALLASACSSDDESKEFFTGNENPPFPITLSIEDGSLINSYVYSTDLEISLSNDGKIIMAYFTGNSVYSRLLGQKWLWWGEQVPSQENYAQFETLSSANGDTGFNGAVEAFIQMGRENLNACLSQPIASIEVTSSAAWDENHPAGASLNDMIRVFSPRYAEVFDSGYELLYRNWGHADEAEREQYPPRQDFGTEYSSRDAAWKLLTELDETDKRIFPAYFVLKSLPYLPLFGQQITVKVTLADGTVLTGTCRE</sequence>